<dbReference type="CDD" id="cd01449">
    <property type="entry name" value="TST_Repeat_2"/>
    <property type="match status" value="1"/>
</dbReference>
<feature type="domain" description="Rhodanese" evidence="3">
    <location>
        <begin position="22"/>
        <end position="137"/>
    </location>
</feature>
<dbReference type="RefSeq" id="WP_115892246.1">
    <property type="nucleotide sequence ID" value="NZ_QREL01000001.1"/>
</dbReference>
<evidence type="ECO:0000313" key="5">
    <source>
        <dbReference type="Proteomes" id="UP000256864"/>
    </source>
</evidence>
<organism evidence="4 5">
    <name type="scientific">Methanothermobacter defluvii</name>
    <dbReference type="NCBI Taxonomy" id="49339"/>
    <lineage>
        <taxon>Archaea</taxon>
        <taxon>Methanobacteriati</taxon>
        <taxon>Methanobacteriota</taxon>
        <taxon>Methanomada group</taxon>
        <taxon>Methanobacteria</taxon>
        <taxon>Methanobacteriales</taxon>
        <taxon>Methanobacteriaceae</taxon>
        <taxon>Methanothermobacter</taxon>
    </lineage>
</organism>
<sequence>MEPYGKGDGRVRWVTPAWLMENMEDVAIIDCQPNIHDYILEHIPGAVYLNEGLFREPRGKAPAMYIPEGAVELIFQQAGIENRPTVVYTGTGGVKGWGDGLEQTMVAYTLARFGHENILVLNGGLAEWKRAGGELTKVFPEVEESGFSAVTKEDFYIEYPEFKRIKDDEDVLLLDARPAEVYEGQGPWIKPGHIPGAVNLPWADLMDPENKTLLKPEDEILELVNSVGATPDRKIICSCGTGREATNEFLLFKWYLGYPDVRIYEGSFTEWTQVEDNPTVTGPDPR</sequence>
<dbReference type="Pfam" id="PF00581">
    <property type="entry name" value="Rhodanese"/>
    <property type="match status" value="2"/>
</dbReference>
<dbReference type="InterPro" id="IPR001307">
    <property type="entry name" value="Thiosulphate_STrfase_CS"/>
</dbReference>
<dbReference type="PANTHER" id="PTHR43855">
    <property type="entry name" value="THIOSULFATE SULFURTRANSFERASE"/>
    <property type="match status" value="1"/>
</dbReference>
<dbReference type="EMBL" id="QREL01000001">
    <property type="protein sequence ID" value="REE28731.1"/>
    <property type="molecule type" value="Genomic_DNA"/>
</dbReference>
<dbReference type="InterPro" id="IPR001763">
    <property type="entry name" value="Rhodanese-like_dom"/>
</dbReference>
<keyword evidence="2 4" id="KW-0808">Transferase</keyword>
<evidence type="ECO:0000259" key="3">
    <source>
        <dbReference type="PROSITE" id="PS50206"/>
    </source>
</evidence>
<dbReference type="Gene3D" id="3.40.250.10">
    <property type="entry name" value="Rhodanese-like domain"/>
    <property type="match status" value="2"/>
</dbReference>
<feature type="domain" description="Rhodanese" evidence="3">
    <location>
        <begin position="167"/>
        <end position="280"/>
    </location>
</feature>
<gene>
    <name evidence="4" type="ORF">C7452_0752</name>
</gene>
<evidence type="ECO:0000256" key="2">
    <source>
        <dbReference type="RuleBase" id="RU000507"/>
    </source>
</evidence>
<accession>A0A371NE10</accession>
<evidence type="ECO:0000313" key="4">
    <source>
        <dbReference type="EMBL" id="REE28731.1"/>
    </source>
</evidence>
<reference evidence="4 5" key="1">
    <citation type="submission" date="2018-07" db="EMBL/GenBank/DDBJ databases">
        <title>Genomic Encyclopedia of Type Strains, Phase IV (KMG-IV): sequencing the most valuable type-strain genomes for metagenomic binning, comparative biology and taxonomic classification.</title>
        <authorList>
            <person name="Goeker M."/>
        </authorList>
    </citation>
    <scope>NUCLEOTIDE SEQUENCE [LARGE SCALE GENOMIC DNA]</scope>
    <source>
        <strain evidence="4 5">DSM 7466</strain>
    </source>
</reference>
<dbReference type="AlphaFoldDB" id="A0A371NE10"/>
<evidence type="ECO:0000256" key="1">
    <source>
        <dbReference type="ARBA" id="ARBA00022737"/>
    </source>
</evidence>
<dbReference type="PROSITE" id="PS00683">
    <property type="entry name" value="RHODANESE_2"/>
    <property type="match status" value="1"/>
</dbReference>
<dbReference type="PROSITE" id="PS00380">
    <property type="entry name" value="RHODANESE_1"/>
    <property type="match status" value="1"/>
</dbReference>
<dbReference type="CDD" id="cd01448">
    <property type="entry name" value="TST_Repeat_1"/>
    <property type="match status" value="1"/>
</dbReference>
<dbReference type="PANTHER" id="PTHR43855:SF1">
    <property type="entry name" value="THIOSULFATE SULFURTRANSFERASE"/>
    <property type="match status" value="1"/>
</dbReference>
<dbReference type="Proteomes" id="UP000256864">
    <property type="component" value="Unassembled WGS sequence"/>
</dbReference>
<dbReference type="InterPro" id="IPR051126">
    <property type="entry name" value="Thiosulfate_sulfurtransferase"/>
</dbReference>
<dbReference type="GO" id="GO:0004792">
    <property type="term" value="F:thiosulfate-cyanide sulfurtransferase activity"/>
    <property type="evidence" value="ECO:0007669"/>
    <property type="project" value="InterPro"/>
</dbReference>
<dbReference type="SMART" id="SM00450">
    <property type="entry name" value="RHOD"/>
    <property type="match status" value="2"/>
</dbReference>
<comment type="caution">
    <text evidence="4">The sequence shown here is derived from an EMBL/GenBank/DDBJ whole genome shotgun (WGS) entry which is preliminary data.</text>
</comment>
<keyword evidence="1" id="KW-0677">Repeat</keyword>
<keyword evidence="4" id="KW-0670">Pyruvate</keyword>
<proteinExistence type="predicted"/>
<name>A0A371NE10_9EURY</name>
<dbReference type="SUPFAM" id="SSF52821">
    <property type="entry name" value="Rhodanese/Cell cycle control phosphatase"/>
    <property type="match status" value="2"/>
</dbReference>
<keyword evidence="5" id="KW-1185">Reference proteome</keyword>
<dbReference type="InterPro" id="IPR036873">
    <property type="entry name" value="Rhodanese-like_dom_sf"/>
</dbReference>
<protein>
    <recommendedName>
        <fullName evidence="2">Sulfurtransferase</fullName>
    </recommendedName>
</protein>
<dbReference type="PROSITE" id="PS50206">
    <property type="entry name" value="RHODANESE_3"/>
    <property type="match status" value="2"/>
</dbReference>